<keyword evidence="3 9" id="KW-1003">Cell membrane</keyword>
<dbReference type="PANTHER" id="PTHR33910:SF1">
    <property type="entry name" value="PROTEIN TRANSLOCASE SUBUNIT SECE"/>
    <property type="match status" value="1"/>
</dbReference>
<gene>
    <name evidence="9" type="primary">secE</name>
    <name evidence="10" type="ORF">A2Y75_11905</name>
</gene>
<comment type="caution">
    <text evidence="10">The sequence shown here is derived from an EMBL/GenBank/DDBJ whole genome shotgun (WGS) entry which is preliminary data.</text>
</comment>
<evidence type="ECO:0000256" key="9">
    <source>
        <dbReference type="HAMAP-Rule" id="MF_00422"/>
    </source>
</evidence>
<evidence type="ECO:0000256" key="7">
    <source>
        <dbReference type="ARBA" id="ARBA00023010"/>
    </source>
</evidence>
<keyword evidence="8 9" id="KW-0472">Membrane</keyword>
<dbReference type="PROSITE" id="PS01067">
    <property type="entry name" value="SECE_SEC61G"/>
    <property type="match status" value="1"/>
</dbReference>
<evidence type="ECO:0000256" key="2">
    <source>
        <dbReference type="ARBA" id="ARBA00022448"/>
    </source>
</evidence>
<reference evidence="10 11" key="1">
    <citation type="journal article" date="2016" name="Nat. Commun.">
        <title>Thousands of microbial genomes shed light on interconnected biogeochemical processes in an aquifer system.</title>
        <authorList>
            <person name="Anantharaman K."/>
            <person name="Brown C.T."/>
            <person name="Hug L.A."/>
            <person name="Sharon I."/>
            <person name="Castelle C.J."/>
            <person name="Probst A.J."/>
            <person name="Thomas B.C."/>
            <person name="Singh A."/>
            <person name="Wilkins M.J."/>
            <person name="Karaoz U."/>
            <person name="Brodie E.L."/>
            <person name="Williams K.H."/>
            <person name="Hubbard S.S."/>
            <person name="Banfield J.F."/>
        </authorList>
    </citation>
    <scope>NUCLEOTIDE SEQUENCE [LARGE SCALE GENOMIC DNA]</scope>
</reference>
<evidence type="ECO:0000313" key="11">
    <source>
        <dbReference type="Proteomes" id="UP000177876"/>
    </source>
</evidence>
<evidence type="ECO:0000256" key="4">
    <source>
        <dbReference type="ARBA" id="ARBA00022692"/>
    </source>
</evidence>
<dbReference type="STRING" id="1797197.A2Y75_11905"/>
<accession>A0A1F2WMH6</accession>
<dbReference type="EMBL" id="MELK01000027">
    <property type="protein sequence ID" value="OFW58070.1"/>
    <property type="molecule type" value="Genomic_DNA"/>
</dbReference>
<dbReference type="Gene3D" id="1.20.5.1030">
    <property type="entry name" value="Preprotein translocase secy subunit"/>
    <property type="match status" value="1"/>
</dbReference>
<proteinExistence type="inferred from homology"/>
<dbReference type="GO" id="GO:0005886">
    <property type="term" value="C:plasma membrane"/>
    <property type="evidence" value="ECO:0007669"/>
    <property type="project" value="UniProtKB-UniRule"/>
</dbReference>
<protein>
    <recommendedName>
        <fullName evidence="9">Protein translocase subunit SecE</fullName>
    </recommendedName>
</protein>
<dbReference type="NCBIfam" id="TIGR00964">
    <property type="entry name" value="secE_bact"/>
    <property type="match status" value="1"/>
</dbReference>
<keyword evidence="4 9" id="KW-0812">Transmembrane</keyword>
<keyword evidence="2 9" id="KW-0813">Transport</keyword>
<dbReference type="InterPro" id="IPR005807">
    <property type="entry name" value="SecE_bac"/>
</dbReference>
<dbReference type="Proteomes" id="UP000177876">
    <property type="component" value="Unassembled WGS sequence"/>
</dbReference>
<organism evidence="10 11">
    <name type="scientific">Candidatus Solincola sediminis</name>
    <dbReference type="NCBI Taxonomy" id="1797199"/>
    <lineage>
        <taxon>Bacteria</taxon>
        <taxon>Bacillati</taxon>
        <taxon>Actinomycetota</taxon>
        <taxon>Candidatus Geothermincolia</taxon>
        <taxon>Candidatus Geothermincolales</taxon>
        <taxon>Candidatus Geothermincolaceae</taxon>
        <taxon>Candidatus Solincola</taxon>
    </lineage>
</organism>
<dbReference type="GO" id="GO:0006605">
    <property type="term" value="P:protein targeting"/>
    <property type="evidence" value="ECO:0007669"/>
    <property type="project" value="UniProtKB-UniRule"/>
</dbReference>
<dbReference type="GO" id="GO:0043952">
    <property type="term" value="P:protein transport by the Sec complex"/>
    <property type="evidence" value="ECO:0007669"/>
    <property type="project" value="UniProtKB-UniRule"/>
</dbReference>
<evidence type="ECO:0000313" key="10">
    <source>
        <dbReference type="EMBL" id="OFW58070.1"/>
    </source>
</evidence>
<keyword evidence="5 9" id="KW-0653">Protein transport</keyword>
<dbReference type="Pfam" id="PF00584">
    <property type="entry name" value="SecE"/>
    <property type="match status" value="1"/>
</dbReference>
<dbReference type="PANTHER" id="PTHR33910">
    <property type="entry name" value="PROTEIN TRANSLOCASE SUBUNIT SECE"/>
    <property type="match status" value="1"/>
</dbReference>
<comment type="similarity">
    <text evidence="9">Belongs to the SecE/SEC61-gamma family.</text>
</comment>
<dbReference type="GO" id="GO:0009306">
    <property type="term" value="P:protein secretion"/>
    <property type="evidence" value="ECO:0007669"/>
    <property type="project" value="UniProtKB-UniRule"/>
</dbReference>
<comment type="subunit">
    <text evidence="9">Component of the Sec protein translocase complex. Heterotrimer consisting of SecY, SecE and SecG subunits. The heterotrimers can form oligomers, although 1 heterotrimer is thought to be able to translocate proteins. Interacts with the ribosome. Interacts with SecDF, and other proteins may be involved. Interacts with SecA.</text>
</comment>
<keyword evidence="7 9" id="KW-0811">Translocation</keyword>
<evidence type="ECO:0000256" key="1">
    <source>
        <dbReference type="ARBA" id="ARBA00004370"/>
    </source>
</evidence>
<name>A0A1F2WMH6_9ACTN</name>
<sequence length="76" mass="8498">MKKSAGSKRKGGPKKQRVTISQFLTEVRAEMKKVTWPARDEVISYTIVVVTTVVIMGGLVYLADLLFVKLVDIIVF</sequence>
<dbReference type="InterPro" id="IPR001901">
    <property type="entry name" value="Translocase_SecE/Sec61-g"/>
</dbReference>
<evidence type="ECO:0000256" key="5">
    <source>
        <dbReference type="ARBA" id="ARBA00022927"/>
    </source>
</evidence>
<dbReference type="AlphaFoldDB" id="A0A1F2WMH6"/>
<evidence type="ECO:0000256" key="8">
    <source>
        <dbReference type="ARBA" id="ARBA00023136"/>
    </source>
</evidence>
<dbReference type="GO" id="GO:0008320">
    <property type="term" value="F:protein transmembrane transporter activity"/>
    <property type="evidence" value="ECO:0007669"/>
    <property type="project" value="UniProtKB-UniRule"/>
</dbReference>
<comment type="subcellular location">
    <subcellularLocation>
        <location evidence="1">Membrane</location>
    </subcellularLocation>
</comment>
<dbReference type="GO" id="GO:0065002">
    <property type="term" value="P:intracellular protein transmembrane transport"/>
    <property type="evidence" value="ECO:0007669"/>
    <property type="project" value="UniProtKB-UniRule"/>
</dbReference>
<dbReference type="HAMAP" id="MF_00422">
    <property type="entry name" value="SecE"/>
    <property type="match status" value="1"/>
</dbReference>
<evidence type="ECO:0000256" key="3">
    <source>
        <dbReference type="ARBA" id="ARBA00022475"/>
    </source>
</evidence>
<dbReference type="InterPro" id="IPR038379">
    <property type="entry name" value="SecE_sf"/>
</dbReference>
<evidence type="ECO:0000256" key="6">
    <source>
        <dbReference type="ARBA" id="ARBA00022989"/>
    </source>
</evidence>
<comment type="function">
    <text evidence="9">Essential subunit of the Sec protein translocation channel SecYEG. Clamps together the 2 halves of SecY. May contact the channel plug during translocation.</text>
</comment>
<keyword evidence="6 9" id="KW-1133">Transmembrane helix</keyword>